<evidence type="ECO:0000256" key="3">
    <source>
        <dbReference type="ARBA" id="ARBA00022840"/>
    </source>
</evidence>
<accession>A0A7X0H7L2</accession>
<feature type="compositionally biased region" description="Polar residues" evidence="5">
    <location>
        <begin position="13"/>
        <end position="28"/>
    </location>
</feature>
<dbReference type="InterPro" id="IPR029060">
    <property type="entry name" value="PIN-like_dom_sf"/>
</dbReference>
<reference evidence="7 8" key="1">
    <citation type="submission" date="2020-08" db="EMBL/GenBank/DDBJ databases">
        <title>Genomic Encyclopedia of Type Strains, Phase IV (KMG-IV): sequencing the most valuable type-strain genomes for metagenomic binning, comparative biology and taxonomic classification.</title>
        <authorList>
            <person name="Goeker M."/>
        </authorList>
    </citation>
    <scope>NUCLEOTIDE SEQUENCE [LARGE SCALE GENOMIC DNA]</scope>
    <source>
        <strain evidence="7 8">DSM 103725</strain>
    </source>
</reference>
<dbReference type="InterPro" id="IPR027417">
    <property type="entry name" value="P-loop_NTPase"/>
</dbReference>
<dbReference type="InterPro" id="IPR002716">
    <property type="entry name" value="PIN_dom"/>
</dbReference>
<dbReference type="GO" id="GO:0005524">
    <property type="term" value="F:ATP binding"/>
    <property type="evidence" value="ECO:0007669"/>
    <property type="project" value="UniProtKB-KW"/>
</dbReference>
<dbReference type="Proteomes" id="UP000541810">
    <property type="component" value="Unassembled WGS sequence"/>
</dbReference>
<feature type="region of interest" description="Disordered" evidence="5">
    <location>
        <begin position="1"/>
        <end position="28"/>
    </location>
</feature>
<evidence type="ECO:0000256" key="2">
    <source>
        <dbReference type="ARBA" id="ARBA00022741"/>
    </source>
</evidence>
<dbReference type="Gene3D" id="3.40.50.1010">
    <property type="entry name" value="5'-nuclease"/>
    <property type="match status" value="1"/>
</dbReference>
<keyword evidence="3" id="KW-0067">ATP-binding</keyword>
<name>A0A7X0H7L2_9BACT</name>
<dbReference type="PANTHER" id="PTHR30473">
    <property type="entry name" value="PROTEIN PHOH"/>
    <property type="match status" value="1"/>
</dbReference>
<dbReference type="EMBL" id="JACHGY010000001">
    <property type="protein sequence ID" value="MBB6430522.1"/>
    <property type="molecule type" value="Genomic_DNA"/>
</dbReference>
<dbReference type="Pfam" id="PF13638">
    <property type="entry name" value="PIN_4"/>
    <property type="match status" value="1"/>
</dbReference>
<feature type="domain" description="PIN" evidence="6">
    <location>
        <begin position="30"/>
        <end position="154"/>
    </location>
</feature>
<dbReference type="SUPFAM" id="SSF52540">
    <property type="entry name" value="P-loop containing nucleoside triphosphate hydrolases"/>
    <property type="match status" value="1"/>
</dbReference>
<evidence type="ECO:0000256" key="1">
    <source>
        <dbReference type="ARBA" id="ARBA00010393"/>
    </source>
</evidence>
<dbReference type="FunFam" id="3.40.50.300:FF:000013">
    <property type="entry name" value="PhoH family ATPase"/>
    <property type="match status" value="1"/>
</dbReference>
<dbReference type="Pfam" id="PF02562">
    <property type="entry name" value="PhoH"/>
    <property type="match status" value="1"/>
</dbReference>
<evidence type="ECO:0000259" key="6">
    <source>
        <dbReference type="SMART" id="SM00670"/>
    </source>
</evidence>
<comment type="similarity">
    <text evidence="1">Belongs to the PhoH family.</text>
</comment>
<dbReference type="GO" id="GO:0005829">
    <property type="term" value="C:cytosol"/>
    <property type="evidence" value="ECO:0007669"/>
    <property type="project" value="TreeGrafter"/>
</dbReference>
<evidence type="ECO:0000256" key="4">
    <source>
        <dbReference type="ARBA" id="ARBA00046345"/>
    </source>
</evidence>
<evidence type="ECO:0000313" key="7">
    <source>
        <dbReference type="EMBL" id="MBB6430522.1"/>
    </source>
</evidence>
<dbReference type="Gene3D" id="3.40.50.300">
    <property type="entry name" value="P-loop containing nucleotide triphosphate hydrolases"/>
    <property type="match status" value="1"/>
</dbReference>
<dbReference type="SMART" id="SM00670">
    <property type="entry name" value="PINc"/>
    <property type="match status" value="1"/>
</dbReference>
<gene>
    <name evidence="7" type="ORF">HNQ40_002328</name>
</gene>
<dbReference type="RefSeq" id="WP_246402841.1">
    <property type="nucleotide sequence ID" value="NZ_JACHGY010000001.1"/>
</dbReference>
<feature type="compositionally biased region" description="Pro residues" evidence="5">
    <location>
        <begin position="1"/>
        <end position="10"/>
    </location>
</feature>
<dbReference type="AlphaFoldDB" id="A0A7X0H7L2"/>
<protein>
    <submittedName>
        <fullName evidence="7">PhoH-like ATPase</fullName>
    </submittedName>
</protein>
<evidence type="ECO:0000256" key="5">
    <source>
        <dbReference type="SAM" id="MobiDB-lite"/>
    </source>
</evidence>
<comment type="caution">
    <text evidence="7">The sequence shown here is derived from an EMBL/GenBank/DDBJ whole genome shotgun (WGS) entry which is preliminary data.</text>
</comment>
<comment type="similarity">
    <text evidence="4">In the N-terminal section; belongs to the PINc/VapC protein family.</text>
</comment>
<evidence type="ECO:0000313" key="8">
    <source>
        <dbReference type="Proteomes" id="UP000541810"/>
    </source>
</evidence>
<organism evidence="7 8">
    <name type="scientific">Algisphaera agarilytica</name>
    <dbReference type="NCBI Taxonomy" id="1385975"/>
    <lineage>
        <taxon>Bacteria</taxon>
        <taxon>Pseudomonadati</taxon>
        <taxon>Planctomycetota</taxon>
        <taxon>Phycisphaerae</taxon>
        <taxon>Phycisphaerales</taxon>
        <taxon>Phycisphaeraceae</taxon>
        <taxon>Algisphaera</taxon>
    </lineage>
</organism>
<dbReference type="InterPro" id="IPR003714">
    <property type="entry name" value="PhoH"/>
</dbReference>
<dbReference type="SUPFAM" id="SSF88723">
    <property type="entry name" value="PIN domain-like"/>
    <property type="match status" value="1"/>
</dbReference>
<dbReference type="CDD" id="cd09883">
    <property type="entry name" value="PIN_VapC_PhoHL-ATPase"/>
    <property type="match status" value="1"/>
</dbReference>
<dbReference type="PANTHER" id="PTHR30473:SF2">
    <property type="entry name" value="PIN DOMAIN-CONTAINING PROTEIN"/>
    <property type="match status" value="1"/>
</dbReference>
<dbReference type="InterPro" id="IPR051451">
    <property type="entry name" value="PhoH2-like"/>
</dbReference>
<proteinExistence type="inferred from homology"/>
<keyword evidence="8" id="KW-1185">Reference proteome</keyword>
<keyword evidence="2" id="KW-0547">Nucleotide-binding</keyword>
<sequence>MTQAPAPPELTPSEPQTQDAPKAPSSTQTKHFVLDTNVLLHNPGCLYMFDDNHVVIPFTVLEELDKFKKNNDDTGRNCREVIRQLDKLRAKGPLADGVEWNGHGGTVRIAFASKERPQALREDAPDNRIISVALRLMDEGKNAVMISKDINVRIKADSLGLPAEDFEAQKVDSDRLYKGYAELDVPGELIDRLYEEKQIEFEAIEPHLTVEYEDGSTSTIEVLPNQFVHLRNALDDSHTGLARRLADTDHLIPIHAPRKPVFGIMARNVQQTMALDLLLDDDIKLITLLGTAGTGKTLLALAAGMNKVFTEQRYDKLLVARPIMPMGRDIGYLPGDKDEKLGAWMQPIFDNLEYLLSTRGVGQQVADSKPIEQRIEQFKSSGQLVLEPLTYIRGRSIPMQFMIVDEAQNLTPHEVKTIVSRVGEGTKIILTGDVAQIDNPYLDASSNGMSYLIERLKGSAQVGHVTLARSERSELASLAADKL</sequence>